<evidence type="ECO:0000256" key="3">
    <source>
        <dbReference type="ARBA" id="ARBA00022884"/>
    </source>
</evidence>
<keyword evidence="2" id="KW-0677">Repeat</keyword>
<evidence type="ECO:0000256" key="5">
    <source>
        <dbReference type="ARBA" id="ARBA00023163"/>
    </source>
</evidence>
<gene>
    <name evidence="9" type="ORF">DERP_009379</name>
</gene>
<dbReference type="SMART" id="SM01141">
    <property type="entry name" value="DRY_EERY"/>
    <property type="match status" value="1"/>
</dbReference>
<accession>A0ABQ8ITN0</accession>
<organism evidence="9 10">
    <name type="scientific">Dermatophagoides pteronyssinus</name>
    <name type="common">European house dust mite</name>
    <dbReference type="NCBI Taxonomy" id="6956"/>
    <lineage>
        <taxon>Eukaryota</taxon>
        <taxon>Metazoa</taxon>
        <taxon>Ecdysozoa</taxon>
        <taxon>Arthropoda</taxon>
        <taxon>Chelicerata</taxon>
        <taxon>Arachnida</taxon>
        <taxon>Acari</taxon>
        <taxon>Acariformes</taxon>
        <taxon>Sarcoptiformes</taxon>
        <taxon>Astigmata</taxon>
        <taxon>Psoroptidia</taxon>
        <taxon>Analgoidea</taxon>
        <taxon>Pyroglyphidae</taxon>
        <taxon>Dermatophagoidinae</taxon>
        <taxon>Dermatophagoides</taxon>
    </lineage>
</organism>
<keyword evidence="3" id="KW-0694">RNA-binding</keyword>
<dbReference type="EMBL" id="NJHN03000120">
    <property type="protein sequence ID" value="KAH9413675.1"/>
    <property type="molecule type" value="Genomic_DNA"/>
</dbReference>
<evidence type="ECO:0000256" key="6">
    <source>
        <dbReference type="ARBA" id="ARBA00023187"/>
    </source>
</evidence>
<reference evidence="9 10" key="1">
    <citation type="journal article" date="2018" name="J. Allergy Clin. Immunol.">
        <title>High-quality assembly of Dermatophagoides pteronyssinus genome and transcriptome reveals a wide range of novel allergens.</title>
        <authorList>
            <person name="Liu X.Y."/>
            <person name="Yang K.Y."/>
            <person name="Wang M.Q."/>
            <person name="Kwok J.S."/>
            <person name="Zeng X."/>
            <person name="Yang Z."/>
            <person name="Xiao X.J."/>
            <person name="Lau C.P."/>
            <person name="Li Y."/>
            <person name="Huang Z.M."/>
            <person name="Ba J.G."/>
            <person name="Yim A.K."/>
            <person name="Ouyang C.Y."/>
            <person name="Ngai S.M."/>
            <person name="Chan T.F."/>
            <person name="Leung E.L."/>
            <person name="Liu L."/>
            <person name="Liu Z.G."/>
            <person name="Tsui S.K."/>
        </authorList>
    </citation>
    <scope>NUCLEOTIDE SEQUENCE [LARGE SCALE GENOMIC DNA]</scope>
    <source>
        <strain evidence="9">Derp</strain>
    </source>
</reference>
<feature type="compositionally biased region" description="Low complexity" evidence="7">
    <location>
        <begin position="655"/>
        <end position="667"/>
    </location>
</feature>
<feature type="region of interest" description="Disordered" evidence="7">
    <location>
        <begin position="391"/>
        <end position="460"/>
    </location>
</feature>
<feature type="compositionally biased region" description="Basic residues" evidence="7">
    <location>
        <begin position="636"/>
        <end position="654"/>
    </location>
</feature>
<proteinExistence type="predicted"/>
<dbReference type="SMART" id="SM00648">
    <property type="entry name" value="SWAP"/>
    <property type="match status" value="2"/>
</dbReference>
<keyword evidence="10" id="KW-1185">Reference proteome</keyword>
<feature type="compositionally biased region" description="Basic residues" evidence="7">
    <location>
        <begin position="603"/>
        <end position="628"/>
    </location>
</feature>
<feature type="region of interest" description="Disordered" evidence="7">
    <location>
        <begin position="111"/>
        <end position="173"/>
    </location>
</feature>
<feature type="compositionally biased region" description="Acidic residues" evidence="7">
    <location>
        <begin position="259"/>
        <end position="270"/>
    </location>
</feature>
<feature type="domain" description="SURP motif" evidence="8">
    <location>
        <begin position="184"/>
        <end position="226"/>
    </location>
</feature>
<evidence type="ECO:0000313" key="9">
    <source>
        <dbReference type="EMBL" id="KAH9413675.1"/>
    </source>
</evidence>
<reference evidence="9 10" key="2">
    <citation type="journal article" date="2022" name="Mol. Biol. Evol.">
        <title>Comparative Genomics Reveals Insights into the Divergent Evolution of Astigmatic Mites and Household Pest Adaptations.</title>
        <authorList>
            <person name="Xiong Q."/>
            <person name="Wan A.T."/>
            <person name="Liu X."/>
            <person name="Fung C.S."/>
            <person name="Xiao X."/>
            <person name="Malainual N."/>
            <person name="Hou J."/>
            <person name="Wang L."/>
            <person name="Wang M."/>
            <person name="Yang K.Y."/>
            <person name="Cui Y."/>
            <person name="Leung E.L."/>
            <person name="Nong W."/>
            <person name="Shin S.K."/>
            <person name="Au S.W."/>
            <person name="Jeong K.Y."/>
            <person name="Chew F.T."/>
            <person name="Hui J.H."/>
            <person name="Leung T.F."/>
            <person name="Tungtrongchitr A."/>
            <person name="Zhong N."/>
            <person name="Liu Z."/>
            <person name="Tsui S.K."/>
        </authorList>
    </citation>
    <scope>NUCLEOTIDE SEQUENCE [LARGE SCALE GENOMIC DNA]</scope>
    <source>
        <strain evidence="9">Derp</strain>
    </source>
</reference>
<dbReference type="InterPro" id="IPR019147">
    <property type="entry name" value="SWAP_N_domain"/>
</dbReference>
<feature type="domain" description="SURP motif" evidence="8">
    <location>
        <begin position="340"/>
        <end position="380"/>
    </location>
</feature>
<feature type="compositionally biased region" description="Basic and acidic residues" evidence="7">
    <location>
        <begin position="111"/>
        <end position="123"/>
    </location>
</feature>
<protein>
    <recommendedName>
        <fullName evidence="8">SURP motif domain-containing protein</fullName>
    </recommendedName>
</protein>
<evidence type="ECO:0000259" key="8">
    <source>
        <dbReference type="PROSITE" id="PS50128"/>
    </source>
</evidence>
<dbReference type="SUPFAM" id="SSF109905">
    <property type="entry name" value="Surp module (SWAP domain)"/>
    <property type="match status" value="2"/>
</dbReference>
<feature type="compositionally biased region" description="Basic and acidic residues" evidence="7">
    <location>
        <begin position="392"/>
        <end position="407"/>
    </location>
</feature>
<sequence length="686" mass="80325">MENENIQWNRNRLKHQKHSNDQNDDQLFIFGYQCKLYRDDEKSRWINNGKHLIPWIGDHNILIDRYDVRGYLHDLSDLNDRQTLVRSNDDEKFEMELNRERFRFLCDEENQTDDKKTGKETKGEYSNVGFSYDSNTGDGKSDDNDHQNHNGDGDEDNDNDYQIPNGLTVPDNMQLPTSMKLHQIIAKTASFVATQGLQMEILLKTKQAANSNFEFLSIDSNLHPYYKHLLIELKSGRYRFDDSNEQQSKSNNNDTNDNNNDDDDDDDDDDNYLHPSLLAKTTTTTQTMEKVQIPSLFIQNYNNEQELAYSKLLYKIRLLANATSNKCPLIPKPSADIELIIDKLAEHVAQNGENFETSIRELNNPKFDFLNNGHRFNAHYVQRKIHFIARQKQKERMEKQHQSRLEKSSSPSTSSITFSMTGKKKEDSKKSRLVVVTDDHVRKNLTNETNNDDGDQSHNDDLLESKQVVKNVSAQEKRLQEFRKRKAQEFLKFLRNQNRLADNPVTFGPNLPSTANVELSPTIERVTSPLPQMRDSSDSDECDQNPVVDKTKSSIKTDQSPLRNYDIVIDDCSPPKRYRSSDDDDDENRRRRRSRSRSFSLDRRHKHSSRHKSRHHSKHSRKKSRSRSKSHDYHRSSHHHHHHRSSNKSKRNHYRSSSQKSSSLSSRSRSRSRSKSRSRSRRHYHR</sequence>
<dbReference type="InterPro" id="IPR035967">
    <property type="entry name" value="SWAP/Surp_sf"/>
</dbReference>
<dbReference type="PANTHER" id="PTHR13161">
    <property type="entry name" value="SPLICING FACTOR SUPPRESSOR OF WHITE APRICOT"/>
    <property type="match status" value="1"/>
</dbReference>
<feature type="region of interest" description="Disordered" evidence="7">
    <location>
        <begin position="242"/>
        <end position="279"/>
    </location>
</feature>
<evidence type="ECO:0000256" key="4">
    <source>
        <dbReference type="ARBA" id="ARBA00023015"/>
    </source>
</evidence>
<dbReference type="Gene3D" id="1.10.10.790">
    <property type="entry name" value="Surp module"/>
    <property type="match status" value="2"/>
</dbReference>
<evidence type="ECO:0000313" key="10">
    <source>
        <dbReference type="Proteomes" id="UP000887458"/>
    </source>
</evidence>
<feature type="compositionally biased region" description="Polar residues" evidence="7">
    <location>
        <begin position="128"/>
        <end position="138"/>
    </location>
</feature>
<dbReference type="InterPro" id="IPR000061">
    <property type="entry name" value="Surp"/>
</dbReference>
<feature type="region of interest" description="Disordered" evidence="7">
    <location>
        <begin position="528"/>
        <end position="686"/>
    </location>
</feature>
<name>A0ABQ8ITN0_DERPT</name>
<keyword evidence="5" id="KW-0804">Transcription</keyword>
<keyword evidence="6" id="KW-0508">mRNA splicing</keyword>
<feature type="compositionally biased region" description="Basic residues" evidence="7">
    <location>
        <begin position="668"/>
        <end position="686"/>
    </location>
</feature>
<evidence type="ECO:0000256" key="2">
    <source>
        <dbReference type="ARBA" id="ARBA00022737"/>
    </source>
</evidence>
<comment type="caution">
    <text evidence="9">The sequence shown here is derived from an EMBL/GenBank/DDBJ whole genome shotgun (WGS) entry which is preliminary data.</text>
</comment>
<evidence type="ECO:0000256" key="1">
    <source>
        <dbReference type="ARBA" id="ARBA00022664"/>
    </source>
</evidence>
<keyword evidence="4" id="KW-0805">Transcription regulation</keyword>
<dbReference type="InterPro" id="IPR040397">
    <property type="entry name" value="SWAP"/>
</dbReference>
<dbReference type="Pfam" id="PF01805">
    <property type="entry name" value="Surp"/>
    <property type="match status" value="2"/>
</dbReference>
<dbReference type="PANTHER" id="PTHR13161:SF15">
    <property type="entry name" value="SPLICING FACTOR, SUPPRESSOR OF WHITE-APRICOT HOMOLOG"/>
    <property type="match status" value="1"/>
</dbReference>
<dbReference type="Pfam" id="PF09750">
    <property type="entry name" value="DRY_EERY"/>
    <property type="match status" value="1"/>
</dbReference>
<keyword evidence="1" id="KW-0507">mRNA processing</keyword>
<feature type="compositionally biased region" description="Basic and acidic residues" evidence="7">
    <location>
        <begin position="139"/>
        <end position="152"/>
    </location>
</feature>
<evidence type="ECO:0000256" key="7">
    <source>
        <dbReference type="SAM" id="MobiDB-lite"/>
    </source>
</evidence>
<dbReference type="PROSITE" id="PS50128">
    <property type="entry name" value="SURP"/>
    <property type="match status" value="2"/>
</dbReference>
<dbReference type="Proteomes" id="UP000887458">
    <property type="component" value="Unassembled WGS sequence"/>
</dbReference>
<feature type="compositionally biased region" description="Low complexity" evidence="7">
    <location>
        <begin position="408"/>
        <end position="421"/>
    </location>
</feature>